<name>C7RER0_ANAPD</name>
<dbReference type="STRING" id="525919.Apre_1652"/>
<proteinExistence type="predicted"/>
<dbReference type="OrthoDB" id="1693112at2"/>
<organism evidence="1 2">
    <name type="scientific">Anaerococcus prevotii (strain ATCC 9321 / DSM 20548 / JCM 6508 / NCTC 11806 / PC1)</name>
    <name type="common">Peptostreptococcus prevotii</name>
    <name type="synonym">Peptococcus prevotii</name>
    <dbReference type="NCBI Taxonomy" id="525919"/>
    <lineage>
        <taxon>Bacteria</taxon>
        <taxon>Bacillati</taxon>
        <taxon>Bacillota</taxon>
        <taxon>Tissierellia</taxon>
        <taxon>Tissierellales</taxon>
        <taxon>Peptoniphilaceae</taxon>
        <taxon>Anaerococcus</taxon>
    </lineage>
</organism>
<dbReference type="Proteomes" id="UP000002294">
    <property type="component" value="Chromosome"/>
</dbReference>
<dbReference type="RefSeq" id="WP_015778569.1">
    <property type="nucleotide sequence ID" value="NC_013171.1"/>
</dbReference>
<dbReference type="HOGENOM" id="CLU_1811777_0_0_9"/>
<dbReference type="EMBL" id="CP001708">
    <property type="protein sequence ID" value="ACV29673.1"/>
    <property type="molecule type" value="Genomic_DNA"/>
</dbReference>
<sequence length="142" mass="16806">MKNNKLKILILIILGFLAVFSISKKNTQKNKSYKIKEIYKSQRAFGDDYFDIYEIIITDKNIIKGKSIDDDYYKKSKGLKQIMKTSKEEIDDYDDILHSIELLEKNPSTIYKYQEDFDKKGHKSLFIINYDLNKGYILDLQI</sequence>
<evidence type="ECO:0000313" key="2">
    <source>
        <dbReference type="Proteomes" id="UP000002294"/>
    </source>
</evidence>
<dbReference type="KEGG" id="apr:Apre_1652"/>
<gene>
    <name evidence="1" type="ordered locus">Apre_1652</name>
</gene>
<protein>
    <submittedName>
        <fullName evidence="1">Uncharacterized protein</fullName>
    </submittedName>
</protein>
<keyword evidence="2" id="KW-1185">Reference proteome</keyword>
<dbReference type="AlphaFoldDB" id="C7RER0"/>
<accession>C7RER0</accession>
<evidence type="ECO:0000313" key="1">
    <source>
        <dbReference type="EMBL" id="ACV29673.1"/>
    </source>
</evidence>
<reference evidence="1 2" key="1">
    <citation type="journal article" date="2009" name="Stand. Genomic Sci.">
        <title>Complete genome sequence of Anaerococcus prevotii type strain (PC1).</title>
        <authorList>
            <person name="Labutti K."/>
            <person name="Pukall R."/>
            <person name="Steenblock K."/>
            <person name="Glavina Del Rio T."/>
            <person name="Tice H."/>
            <person name="Copeland A."/>
            <person name="Cheng J.F."/>
            <person name="Lucas S."/>
            <person name="Chen F."/>
            <person name="Nolan M."/>
            <person name="Bruce D."/>
            <person name="Goodwin L."/>
            <person name="Pitluck S."/>
            <person name="Ivanova N."/>
            <person name="Mavromatis K."/>
            <person name="Ovchinnikova G."/>
            <person name="Pati A."/>
            <person name="Chen A."/>
            <person name="Palaniappan K."/>
            <person name="Land M."/>
            <person name="Hauser L."/>
            <person name="Chang Y.J."/>
            <person name="Jeffries C.D."/>
            <person name="Chain P."/>
            <person name="Saunders E."/>
            <person name="Brettin T."/>
            <person name="Detter J.C."/>
            <person name="Han C."/>
            <person name="Goker M."/>
            <person name="Bristow J."/>
            <person name="Eisen J.A."/>
            <person name="Markowitz V."/>
            <person name="Hugenholtz P."/>
            <person name="Kyrpides N.C."/>
            <person name="Klenk H.P."/>
            <person name="Lapidus A."/>
        </authorList>
    </citation>
    <scope>NUCLEOTIDE SEQUENCE [LARGE SCALE GENOMIC DNA]</scope>
    <source>
        <strain evidence="2">ATCC 9321 / DSM 20548 / JCM 6508 / NCTC 11806 / PC1</strain>
    </source>
</reference>